<dbReference type="InParanoid" id="G5AFI5"/>
<feature type="non-terminal residue" evidence="1">
    <location>
        <position position="133"/>
    </location>
</feature>
<sequence length="133" mass="14924">GGLEKFSGKHHEYATWKDKLLTHVAQFQLEAENKLLEAGDPDPKVCMRDFLESTPPCLTDADVKAAPPEGQLAVREEIMVWRKADAAMRHVLNSTLPNSFLSSLPDEVQNMEVRLIWQHLERKFTNGDAGGLV</sequence>
<proteinExistence type="predicted"/>
<dbReference type="GeneID" id="20652069"/>
<dbReference type="AlphaFoldDB" id="G5AFI5"/>
<organism evidence="1 2">
    <name type="scientific">Phytophthora sojae (strain P6497)</name>
    <name type="common">Soybean stem and root rot agent</name>
    <name type="synonym">Phytophthora megasperma f. sp. glycines</name>
    <dbReference type="NCBI Taxonomy" id="1094619"/>
    <lineage>
        <taxon>Eukaryota</taxon>
        <taxon>Sar</taxon>
        <taxon>Stramenopiles</taxon>
        <taxon>Oomycota</taxon>
        <taxon>Peronosporomycetes</taxon>
        <taxon>Peronosporales</taxon>
        <taxon>Peronosporaceae</taxon>
        <taxon>Phytophthora</taxon>
    </lineage>
</organism>
<name>G5AFI5_PHYSP</name>
<reference evidence="1 2" key="1">
    <citation type="journal article" date="2006" name="Science">
        <title>Phytophthora genome sequences uncover evolutionary origins and mechanisms of pathogenesis.</title>
        <authorList>
            <person name="Tyler B.M."/>
            <person name="Tripathy S."/>
            <person name="Zhang X."/>
            <person name="Dehal P."/>
            <person name="Jiang R.H."/>
            <person name="Aerts A."/>
            <person name="Arredondo F.D."/>
            <person name="Baxter L."/>
            <person name="Bensasson D."/>
            <person name="Beynon J.L."/>
            <person name="Chapman J."/>
            <person name="Damasceno C.M."/>
            <person name="Dorrance A.E."/>
            <person name="Dou D."/>
            <person name="Dickerman A.W."/>
            <person name="Dubchak I.L."/>
            <person name="Garbelotto M."/>
            <person name="Gijzen M."/>
            <person name="Gordon S.G."/>
            <person name="Govers F."/>
            <person name="Grunwald N.J."/>
            <person name="Huang W."/>
            <person name="Ivors K.L."/>
            <person name="Jones R.W."/>
            <person name="Kamoun S."/>
            <person name="Krampis K."/>
            <person name="Lamour K.H."/>
            <person name="Lee M.K."/>
            <person name="McDonald W.H."/>
            <person name="Medina M."/>
            <person name="Meijer H.J."/>
            <person name="Nordberg E.K."/>
            <person name="Maclean D.J."/>
            <person name="Ospina-Giraldo M.D."/>
            <person name="Morris P.F."/>
            <person name="Phuntumart V."/>
            <person name="Putnam N.H."/>
            <person name="Rash S."/>
            <person name="Rose J.K."/>
            <person name="Sakihama Y."/>
            <person name="Salamov A.A."/>
            <person name="Savidor A."/>
            <person name="Scheuring C.F."/>
            <person name="Smith B.M."/>
            <person name="Sobral B.W."/>
            <person name="Terry A."/>
            <person name="Torto-Alalibo T.A."/>
            <person name="Win J."/>
            <person name="Xu Z."/>
            <person name="Zhang H."/>
            <person name="Grigoriev I.V."/>
            <person name="Rokhsar D.S."/>
            <person name="Boore J.L."/>
        </authorList>
    </citation>
    <scope>NUCLEOTIDE SEQUENCE [LARGE SCALE GENOMIC DNA]</scope>
    <source>
        <strain evidence="1 2">P6497</strain>
    </source>
</reference>
<evidence type="ECO:0000313" key="2">
    <source>
        <dbReference type="Proteomes" id="UP000002640"/>
    </source>
</evidence>
<dbReference type="KEGG" id="psoj:PHYSODRAFT_419376"/>
<gene>
    <name evidence="1" type="ORF">PHYSODRAFT_419376</name>
</gene>
<dbReference type="EMBL" id="JH159165">
    <property type="protein sequence ID" value="EGZ05975.1"/>
    <property type="molecule type" value="Genomic_DNA"/>
</dbReference>
<keyword evidence="2" id="KW-1185">Reference proteome</keyword>
<dbReference type="RefSeq" id="XP_009538836.1">
    <property type="nucleotide sequence ID" value="XM_009540541.1"/>
</dbReference>
<dbReference type="Proteomes" id="UP000002640">
    <property type="component" value="Unassembled WGS sequence"/>
</dbReference>
<evidence type="ECO:0000313" key="1">
    <source>
        <dbReference type="EMBL" id="EGZ05975.1"/>
    </source>
</evidence>
<feature type="non-terminal residue" evidence="1">
    <location>
        <position position="1"/>
    </location>
</feature>
<accession>G5AFI5</accession>
<protein>
    <submittedName>
        <fullName evidence="1">Uncharacterized protein</fullName>
    </submittedName>
</protein>